<protein>
    <submittedName>
        <fullName evidence="2">Uncharacterized protein</fullName>
    </submittedName>
</protein>
<dbReference type="KEGG" id="pgri:PgNI_04103"/>
<evidence type="ECO:0000313" key="2">
    <source>
        <dbReference type="RefSeq" id="XP_030984026.1"/>
    </source>
</evidence>
<evidence type="ECO:0000313" key="1">
    <source>
        <dbReference type="Proteomes" id="UP000515153"/>
    </source>
</evidence>
<dbReference type="AlphaFoldDB" id="A0A6P8BA33"/>
<dbReference type="RefSeq" id="XP_030984026.1">
    <property type="nucleotide sequence ID" value="XM_031124155.1"/>
</dbReference>
<reference evidence="2" key="3">
    <citation type="submission" date="2025-08" db="UniProtKB">
        <authorList>
            <consortium name="RefSeq"/>
        </authorList>
    </citation>
    <scope>IDENTIFICATION</scope>
    <source>
        <strain evidence="2">NI907</strain>
    </source>
</reference>
<keyword evidence="1" id="KW-1185">Reference proteome</keyword>
<organism evidence="1 2">
    <name type="scientific">Pyricularia grisea</name>
    <name type="common">Crabgrass-specific blast fungus</name>
    <name type="synonym">Magnaporthe grisea</name>
    <dbReference type="NCBI Taxonomy" id="148305"/>
    <lineage>
        <taxon>Eukaryota</taxon>
        <taxon>Fungi</taxon>
        <taxon>Dikarya</taxon>
        <taxon>Ascomycota</taxon>
        <taxon>Pezizomycotina</taxon>
        <taxon>Sordariomycetes</taxon>
        <taxon>Sordariomycetidae</taxon>
        <taxon>Magnaporthales</taxon>
        <taxon>Pyriculariaceae</taxon>
        <taxon>Pyricularia</taxon>
    </lineage>
</organism>
<accession>A0A6P8BA33</accession>
<gene>
    <name evidence="2" type="ORF">PgNI_04103</name>
</gene>
<name>A0A6P8BA33_PYRGI</name>
<dbReference type="GeneID" id="41959064"/>
<reference evidence="2" key="2">
    <citation type="submission" date="2019-10" db="EMBL/GenBank/DDBJ databases">
        <authorList>
            <consortium name="NCBI Genome Project"/>
        </authorList>
    </citation>
    <scope>NUCLEOTIDE SEQUENCE</scope>
    <source>
        <strain evidence="2">NI907</strain>
    </source>
</reference>
<proteinExistence type="predicted"/>
<sequence>MVLVAVGERQPDCRHINSRAVGTLKQGCFKALDRVMLCRIVSGRGSKNFELLTPLRQLPAKPQFWLPPVITFEEPWTTTQLEWATDLP</sequence>
<reference evidence="2" key="1">
    <citation type="journal article" date="2019" name="Mol. Biol. Evol.">
        <title>Blast fungal genomes show frequent chromosomal changes, gene gains and losses, and effector gene turnover.</title>
        <authorList>
            <person name="Gomez Luciano L.B."/>
            <person name="Jason Tsai I."/>
            <person name="Chuma I."/>
            <person name="Tosa Y."/>
            <person name="Chen Y.H."/>
            <person name="Li J.Y."/>
            <person name="Li M.Y."/>
            <person name="Jade Lu M.Y."/>
            <person name="Nakayashiki H."/>
            <person name="Li W.H."/>
        </authorList>
    </citation>
    <scope>NUCLEOTIDE SEQUENCE</scope>
    <source>
        <strain evidence="2">NI907</strain>
    </source>
</reference>
<dbReference type="Proteomes" id="UP000515153">
    <property type="component" value="Unplaced"/>
</dbReference>